<dbReference type="InterPro" id="IPR002611">
    <property type="entry name" value="IstB_ATP-bd"/>
</dbReference>
<comment type="caution">
    <text evidence="5">The sequence shown here is derived from an EMBL/GenBank/DDBJ whole genome shotgun (WGS) entry which is preliminary data.</text>
</comment>
<name>A0A3A5L106_9GAMM</name>
<dbReference type="EMBL" id="QZWB01000020">
    <property type="protein sequence ID" value="RJT43738.1"/>
    <property type="molecule type" value="Genomic_DNA"/>
</dbReference>
<sequence length="249" mass="28508">MTNPMPELSSQLKQLRLSHVAENIPLRNRESIEKKLSYPEFLGLLLQDELLGRENKKLRARMKRARISGDKTIESFDFDFNPKINRAQVQELTSCSFIAEKVPILIVGPCGTGKSHIAQAIAHCAIQRGIDTLWLSQNQIFNELQAARASGRFDKKFSELVKMPLLIIDDFGLRPLRNPQDEDFHDLISERYERASTIITSNLDFSEWGSAFPNRLLAAATIDRLRHNAYRVTLDGPSYRGERETKKRK</sequence>
<dbReference type="SUPFAM" id="SSF52540">
    <property type="entry name" value="P-loop containing nucleoside triphosphate hydrolases"/>
    <property type="match status" value="1"/>
</dbReference>
<evidence type="ECO:0000256" key="2">
    <source>
        <dbReference type="ARBA" id="ARBA00022741"/>
    </source>
</evidence>
<evidence type="ECO:0000259" key="4">
    <source>
        <dbReference type="SMART" id="SM00382"/>
    </source>
</evidence>
<dbReference type="GO" id="GO:0006260">
    <property type="term" value="P:DNA replication"/>
    <property type="evidence" value="ECO:0007669"/>
    <property type="project" value="TreeGrafter"/>
</dbReference>
<accession>A0A3A5L106</accession>
<keyword evidence="2" id="KW-0547">Nucleotide-binding</keyword>
<proteinExistence type="inferred from homology"/>
<reference evidence="5 6" key="1">
    <citation type="submission" date="2018-09" db="EMBL/GenBank/DDBJ databases">
        <title>Draft genome sequences of Legionella taurinensis isolated from water samples.</title>
        <authorList>
            <person name="Chakeri A."/>
            <person name="Allerberger F."/>
            <person name="Kundi M."/>
            <person name="Ruppitsch W."/>
            <person name="Schmid D."/>
        </authorList>
    </citation>
    <scope>NUCLEOTIDE SEQUENCE [LARGE SCALE GENOMIC DNA]</scope>
    <source>
        <strain evidence="5 6">4570-18-6</strain>
    </source>
</reference>
<evidence type="ECO:0000256" key="3">
    <source>
        <dbReference type="ARBA" id="ARBA00022840"/>
    </source>
</evidence>
<dbReference type="PANTHER" id="PTHR30050:SF4">
    <property type="entry name" value="ATP-BINDING PROTEIN RV3427C IN INSERTION SEQUENCE-RELATED"/>
    <property type="match status" value="1"/>
</dbReference>
<evidence type="ECO:0000313" key="5">
    <source>
        <dbReference type="EMBL" id="RJT43738.1"/>
    </source>
</evidence>
<gene>
    <name evidence="5" type="ORF">D6J04_13885</name>
</gene>
<dbReference type="Proteomes" id="UP000270757">
    <property type="component" value="Unassembled WGS sequence"/>
</dbReference>
<dbReference type="InterPro" id="IPR027417">
    <property type="entry name" value="P-loop_NTPase"/>
</dbReference>
<dbReference type="GO" id="GO:0005524">
    <property type="term" value="F:ATP binding"/>
    <property type="evidence" value="ECO:0007669"/>
    <property type="project" value="UniProtKB-KW"/>
</dbReference>
<dbReference type="CDD" id="cd00009">
    <property type="entry name" value="AAA"/>
    <property type="match status" value="1"/>
</dbReference>
<dbReference type="InterPro" id="IPR047661">
    <property type="entry name" value="IstB"/>
</dbReference>
<dbReference type="SMART" id="SM00382">
    <property type="entry name" value="AAA"/>
    <property type="match status" value="1"/>
</dbReference>
<feature type="domain" description="AAA+ ATPase" evidence="4">
    <location>
        <begin position="100"/>
        <end position="235"/>
    </location>
</feature>
<dbReference type="AlphaFoldDB" id="A0A3A5L106"/>
<dbReference type="Gene3D" id="3.40.50.300">
    <property type="entry name" value="P-loop containing nucleotide triphosphate hydrolases"/>
    <property type="match status" value="1"/>
</dbReference>
<dbReference type="InterPro" id="IPR003593">
    <property type="entry name" value="AAA+_ATPase"/>
</dbReference>
<dbReference type="InterPro" id="IPR028350">
    <property type="entry name" value="DNAC/IstB-like"/>
</dbReference>
<evidence type="ECO:0000256" key="1">
    <source>
        <dbReference type="ARBA" id="ARBA00008059"/>
    </source>
</evidence>
<organism evidence="5 6">
    <name type="scientific">Legionella taurinensis</name>
    <dbReference type="NCBI Taxonomy" id="70611"/>
    <lineage>
        <taxon>Bacteria</taxon>
        <taxon>Pseudomonadati</taxon>
        <taxon>Pseudomonadota</taxon>
        <taxon>Gammaproteobacteria</taxon>
        <taxon>Legionellales</taxon>
        <taxon>Legionellaceae</taxon>
        <taxon>Legionella</taxon>
    </lineage>
</organism>
<evidence type="ECO:0000313" key="6">
    <source>
        <dbReference type="Proteomes" id="UP000270757"/>
    </source>
</evidence>
<comment type="similarity">
    <text evidence="1">Belongs to the IS21/IS1162 putative ATP-binding protein family.</text>
</comment>
<dbReference type="Pfam" id="PF01695">
    <property type="entry name" value="IstB_IS21"/>
    <property type="match status" value="1"/>
</dbReference>
<dbReference type="PIRSF" id="PIRSF003073">
    <property type="entry name" value="DNAC_TnpB_IstB"/>
    <property type="match status" value="1"/>
</dbReference>
<protein>
    <submittedName>
        <fullName evidence="5">ATP-binding protein</fullName>
    </submittedName>
</protein>
<dbReference type="NCBIfam" id="NF038214">
    <property type="entry name" value="IS21_help_AAA"/>
    <property type="match status" value="1"/>
</dbReference>
<keyword evidence="3 5" id="KW-0067">ATP-binding</keyword>
<dbReference type="PANTHER" id="PTHR30050">
    <property type="entry name" value="CHROMOSOMAL REPLICATION INITIATOR PROTEIN DNAA"/>
    <property type="match status" value="1"/>
</dbReference>